<proteinExistence type="predicted"/>
<organism evidence="1 2">
    <name type="scientific">Fusarium sporotrichioides</name>
    <dbReference type="NCBI Taxonomy" id="5514"/>
    <lineage>
        <taxon>Eukaryota</taxon>
        <taxon>Fungi</taxon>
        <taxon>Dikarya</taxon>
        <taxon>Ascomycota</taxon>
        <taxon>Pezizomycotina</taxon>
        <taxon>Sordariomycetes</taxon>
        <taxon>Hypocreomycetidae</taxon>
        <taxon>Hypocreales</taxon>
        <taxon>Nectriaceae</taxon>
        <taxon>Fusarium</taxon>
    </lineage>
</organism>
<name>A0A395RGF9_FUSSP</name>
<evidence type="ECO:0000313" key="1">
    <source>
        <dbReference type="EMBL" id="RGP59208.1"/>
    </source>
</evidence>
<reference evidence="1 2" key="1">
    <citation type="journal article" date="2018" name="PLoS Pathog.">
        <title>Evolution of structural diversity of trichothecenes, a family of toxins produced by plant pathogenic and entomopathogenic fungi.</title>
        <authorList>
            <person name="Proctor R.H."/>
            <person name="McCormick S.P."/>
            <person name="Kim H.S."/>
            <person name="Cardoza R.E."/>
            <person name="Stanley A.M."/>
            <person name="Lindo L."/>
            <person name="Kelly A."/>
            <person name="Brown D.W."/>
            <person name="Lee T."/>
            <person name="Vaughan M.M."/>
            <person name="Alexander N.J."/>
            <person name="Busman M."/>
            <person name="Gutierrez S."/>
        </authorList>
    </citation>
    <scope>NUCLEOTIDE SEQUENCE [LARGE SCALE GENOMIC DNA]</scope>
    <source>
        <strain evidence="1 2">NRRL 3299</strain>
    </source>
</reference>
<evidence type="ECO:0000313" key="2">
    <source>
        <dbReference type="Proteomes" id="UP000266152"/>
    </source>
</evidence>
<gene>
    <name evidence="1" type="ORF">FSPOR_11501</name>
</gene>
<dbReference type="AlphaFoldDB" id="A0A395RGF9"/>
<dbReference type="Proteomes" id="UP000266152">
    <property type="component" value="Unassembled WGS sequence"/>
</dbReference>
<accession>A0A395RGF9</accession>
<dbReference type="EMBL" id="PXOF01000229">
    <property type="protein sequence ID" value="RGP59208.1"/>
    <property type="molecule type" value="Genomic_DNA"/>
</dbReference>
<keyword evidence="2" id="KW-1185">Reference proteome</keyword>
<protein>
    <submittedName>
        <fullName evidence="1">Uncharacterized protein</fullName>
    </submittedName>
</protein>
<sequence>MADQLRFQDAKQKFQQAFDHVVTQKEEAEAKYQEEKDMGLTEDNFHYWAVQNYPSFAQAEAEYGSARGAYEAALKNYDIQGYNAWYKKVRQAVDDAHRAGNFEQLPYVAPDE</sequence>
<comment type="caution">
    <text evidence="1">The sequence shown here is derived from an EMBL/GenBank/DDBJ whole genome shotgun (WGS) entry which is preliminary data.</text>
</comment>